<dbReference type="OrthoDB" id="2437017at2759"/>
<evidence type="ECO:0000313" key="1">
    <source>
        <dbReference type="EMBL" id="CAG8629272.1"/>
    </source>
</evidence>
<dbReference type="EMBL" id="CAJVPL010003259">
    <property type="protein sequence ID" value="CAG8629272.1"/>
    <property type="molecule type" value="Genomic_DNA"/>
</dbReference>
<protein>
    <submittedName>
        <fullName evidence="1">11012_t:CDS:1</fullName>
    </submittedName>
</protein>
<dbReference type="AlphaFoldDB" id="A0A9N9D8N7"/>
<keyword evidence="2" id="KW-1185">Reference proteome</keyword>
<proteinExistence type="predicted"/>
<gene>
    <name evidence="1" type="ORF">AGERDE_LOCUS10447</name>
</gene>
<sequence>KVFEDETLLVLSEAVDFAIDMIILNNEDKQEFVEQQENDEN</sequence>
<name>A0A9N9D8N7_9GLOM</name>
<organism evidence="1 2">
    <name type="scientific">Ambispora gerdemannii</name>
    <dbReference type="NCBI Taxonomy" id="144530"/>
    <lineage>
        <taxon>Eukaryota</taxon>
        <taxon>Fungi</taxon>
        <taxon>Fungi incertae sedis</taxon>
        <taxon>Mucoromycota</taxon>
        <taxon>Glomeromycotina</taxon>
        <taxon>Glomeromycetes</taxon>
        <taxon>Archaeosporales</taxon>
        <taxon>Ambisporaceae</taxon>
        <taxon>Ambispora</taxon>
    </lineage>
</organism>
<comment type="caution">
    <text evidence="1">The sequence shown here is derived from an EMBL/GenBank/DDBJ whole genome shotgun (WGS) entry which is preliminary data.</text>
</comment>
<dbReference type="Proteomes" id="UP000789831">
    <property type="component" value="Unassembled WGS sequence"/>
</dbReference>
<evidence type="ECO:0000313" key="2">
    <source>
        <dbReference type="Proteomes" id="UP000789831"/>
    </source>
</evidence>
<reference evidence="1" key="1">
    <citation type="submission" date="2021-06" db="EMBL/GenBank/DDBJ databases">
        <authorList>
            <person name="Kallberg Y."/>
            <person name="Tangrot J."/>
            <person name="Rosling A."/>
        </authorList>
    </citation>
    <scope>NUCLEOTIDE SEQUENCE</scope>
    <source>
        <strain evidence="1">MT106</strain>
    </source>
</reference>
<accession>A0A9N9D8N7</accession>
<feature type="non-terminal residue" evidence="1">
    <location>
        <position position="1"/>
    </location>
</feature>